<dbReference type="AlphaFoldDB" id="A0A067P9R6"/>
<name>A0A067P9R6_9AGAM</name>
<organism evidence="1 2">
    <name type="scientific">Jaapia argillacea MUCL 33604</name>
    <dbReference type="NCBI Taxonomy" id="933084"/>
    <lineage>
        <taxon>Eukaryota</taxon>
        <taxon>Fungi</taxon>
        <taxon>Dikarya</taxon>
        <taxon>Basidiomycota</taxon>
        <taxon>Agaricomycotina</taxon>
        <taxon>Agaricomycetes</taxon>
        <taxon>Agaricomycetidae</taxon>
        <taxon>Jaapiales</taxon>
        <taxon>Jaapiaceae</taxon>
        <taxon>Jaapia</taxon>
    </lineage>
</organism>
<dbReference type="InParanoid" id="A0A067P9R6"/>
<proteinExistence type="predicted"/>
<dbReference type="HOGENOM" id="CLU_1917347_0_0_1"/>
<dbReference type="EMBL" id="KL197748">
    <property type="protein sequence ID" value="KDQ51484.1"/>
    <property type="molecule type" value="Genomic_DNA"/>
</dbReference>
<gene>
    <name evidence="1" type="ORF">JAAARDRAFT_41126</name>
</gene>
<protein>
    <submittedName>
        <fullName evidence="1">Uncharacterized protein</fullName>
    </submittedName>
</protein>
<reference evidence="2" key="1">
    <citation type="journal article" date="2014" name="Proc. Natl. Acad. Sci. U.S.A.">
        <title>Extensive sampling of basidiomycete genomes demonstrates inadequacy of the white-rot/brown-rot paradigm for wood decay fungi.</title>
        <authorList>
            <person name="Riley R."/>
            <person name="Salamov A.A."/>
            <person name="Brown D.W."/>
            <person name="Nagy L.G."/>
            <person name="Floudas D."/>
            <person name="Held B.W."/>
            <person name="Levasseur A."/>
            <person name="Lombard V."/>
            <person name="Morin E."/>
            <person name="Otillar R."/>
            <person name="Lindquist E.A."/>
            <person name="Sun H."/>
            <person name="LaButti K.M."/>
            <person name="Schmutz J."/>
            <person name="Jabbour D."/>
            <person name="Luo H."/>
            <person name="Baker S.E."/>
            <person name="Pisabarro A.G."/>
            <person name="Walton J.D."/>
            <person name="Blanchette R.A."/>
            <person name="Henrissat B."/>
            <person name="Martin F."/>
            <person name="Cullen D."/>
            <person name="Hibbett D.S."/>
            <person name="Grigoriev I.V."/>
        </authorList>
    </citation>
    <scope>NUCLEOTIDE SEQUENCE [LARGE SCALE GENOMIC DNA]</scope>
    <source>
        <strain evidence="2">MUCL 33604</strain>
    </source>
</reference>
<sequence>MGMGWGTNVLCVRGLWDASTGCIQLKNVFVEPRPVGLMDEKSMFWSQLFSVRGHENSNKGWRQILDILSLTRTKSDRPHHRIPLQQPTLWTLRLSLLMRCFRSEASRSPRIPTRRSSAELARLLRRWYAWAS</sequence>
<accession>A0A067P9R6</accession>
<keyword evidence="2" id="KW-1185">Reference proteome</keyword>
<evidence type="ECO:0000313" key="2">
    <source>
        <dbReference type="Proteomes" id="UP000027265"/>
    </source>
</evidence>
<evidence type="ECO:0000313" key="1">
    <source>
        <dbReference type="EMBL" id="KDQ51484.1"/>
    </source>
</evidence>
<dbReference type="Proteomes" id="UP000027265">
    <property type="component" value="Unassembled WGS sequence"/>
</dbReference>